<accession>A0ABT9IY21</accession>
<evidence type="ECO:0000256" key="1">
    <source>
        <dbReference type="SAM" id="Coils"/>
    </source>
</evidence>
<keyword evidence="3" id="KW-1185">Reference proteome</keyword>
<organism evidence="2 3">
    <name type="scientific">Chengkuizengella axinellae</name>
    <dbReference type="NCBI Taxonomy" id="3064388"/>
    <lineage>
        <taxon>Bacteria</taxon>
        <taxon>Bacillati</taxon>
        <taxon>Bacillota</taxon>
        <taxon>Bacilli</taxon>
        <taxon>Bacillales</taxon>
        <taxon>Paenibacillaceae</taxon>
        <taxon>Chengkuizengella</taxon>
    </lineage>
</organism>
<name>A0ABT9IY21_9BACL</name>
<evidence type="ECO:0000313" key="2">
    <source>
        <dbReference type="EMBL" id="MDP5274271.1"/>
    </source>
</evidence>
<evidence type="ECO:0000313" key="3">
    <source>
        <dbReference type="Proteomes" id="UP001231941"/>
    </source>
</evidence>
<proteinExistence type="predicted"/>
<dbReference type="PROSITE" id="PS51257">
    <property type="entry name" value="PROKAR_LIPOPROTEIN"/>
    <property type="match status" value="1"/>
</dbReference>
<keyword evidence="1" id="KW-0175">Coiled coil</keyword>
<dbReference type="EMBL" id="JAVAMP010000002">
    <property type="protein sequence ID" value="MDP5274271.1"/>
    <property type="molecule type" value="Genomic_DNA"/>
</dbReference>
<protein>
    <recommendedName>
        <fullName evidence="4">Lipoprotein</fullName>
    </recommendedName>
</protein>
<feature type="coiled-coil region" evidence="1">
    <location>
        <begin position="23"/>
        <end position="71"/>
    </location>
</feature>
<gene>
    <name evidence="2" type="ORF">Q5Y73_09135</name>
</gene>
<sequence>MKLKLKIMIMLMVIAFLTGCIKEVDYSKEMNELTQMNNRLIEENEQLKLDLEESDKKISKLQHELQWIKKEDFDSLDQLDSIKVDIFKMTWSPDKLNLAFVKGNNENGQMYLWNNEENVHKIIEGVNDLIAEFIWSPQLI</sequence>
<evidence type="ECO:0008006" key="4">
    <source>
        <dbReference type="Google" id="ProtNLM"/>
    </source>
</evidence>
<reference evidence="2 3" key="1">
    <citation type="submission" date="2023-08" db="EMBL/GenBank/DDBJ databases">
        <authorList>
            <person name="Park J.-S."/>
        </authorList>
    </citation>
    <scope>NUCLEOTIDE SEQUENCE [LARGE SCALE GENOMIC DNA]</scope>
    <source>
        <strain evidence="2 3">2205SS18-9</strain>
    </source>
</reference>
<dbReference type="Proteomes" id="UP001231941">
    <property type="component" value="Unassembled WGS sequence"/>
</dbReference>
<comment type="caution">
    <text evidence="2">The sequence shown here is derived from an EMBL/GenBank/DDBJ whole genome shotgun (WGS) entry which is preliminary data.</text>
</comment>
<dbReference type="RefSeq" id="WP_305991556.1">
    <property type="nucleotide sequence ID" value="NZ_JAVAMP010000002.1"/>
</dbReference>